<accession>A0A2D1QKW8</accession>
<dbReference type="PROSITE" id="PS51257">
    <property type="entry name" value="PROKAR_LIPOPROTEIN"/>
    <property type="match status" value="1"/>
</dbReference>
<reference evidence="2" key="1">
    <citation type="journal article" date="2018" name="BMC Genomics">
        <title>The complete and fully assembled genome sequence of Aeromonas salmonicida subsp. pectinolytica and its comparative analysis with other Aeromonas species: investigation of the mobilome in environmental and pathogenic strains.</title>
        <authorList>
            <person name="Pfeiffer F."/>
            <person name="Zamora-Lagos M.A."/>
            <person name="Blettinger M."/>
            <person name="Yeroslaviz A."/>
            <person name="Dahl A."/>
            <person name="Gruber S."/>
            <person name="Habermann B.H."/>
        </authorList>
    </citation>
    <scope>NUCLEOTIDE SEQUENCE [LARGE SCALE GENOMIC DNA]</scope>
    <source>
        <strain evidence="2">34mel</strain>
    </source>
</reference>
<dbReference type="EMBL" id="CP022426">
    <property type="protein sequence ID" value="ATP10844.1"/>
    <property type="molecule type" value="Genomic_DNA"/>
</dbReference>
<gene>
    <name evidence="1" type="ORF">Asalp_37550</name>
</gene>
<sequence length="187" mass="20700">MTIRSLFVLPMFLLGGCSSQPSPTAYLDKGTVMTLPAPVLATPFYRQQLLTATVGEGVHQLMTVLEADGRQLTLVGLTPTGIRLFRVRYDQQGIATQQLSPLLATGMPPVTQVLADVMLCYWPLASWQPQLPPGWTLRDQGLTRRLRSPDGALVTEIGYQDKGGVREPVSLQQHVFHYRLQLETLSQ</sequence>
<protein>
    <submittedName>
        <fullName evidence="1">DUF3261 family protein</fullName>
    </submittedName>
</protein>
<dbReference type="RefSeq" id="WP_034524335.1">
    <property type="nucleotide sequence ID" value="NZ_ARYZ02000081.1"/>
</dbReference>
<evidence type="ECO:0000313" key="2">
    <source>
        <dbReference type="Proteomes" id="UP000222916"/>
    </source>
</evidence>
<dbReference type="Pfam" id="PF11659">
    <property type="entry name" value="DUF3261"/>
    <property type="match status" value="1"/>
</dbReference>
<name>A0A2D1QKW8_AERSA</name>
<dbReference type="AlphaFoldDB" id="A0A2D1QKW8"/>
<dbReference type="Proteomes" id="UP000222916">
    <property type="component" value="Chromosome"/>
</dbReference>
<proteinExistence type="predicted"/>
<organism evidence="1 2">
    <name type="scientific">Aeromonas salmonicida subsp. pectinolytica 34mel</name>
    <dbReference type="NCBI Taxonomy" id="1324960"/>
    <lineage>
        <taxon>Bacteria</taxon>
        <taxon>Pseudomonadati</taxon>
        <taxon>Pseudomonadota</taxon>
        <taxon>Gammaproteobacteria</taxon>
        <taxon>Aeromonadales</taxon>
        <taxon>Aeromonadaceae</taxon>
        <taxon>Aeromonas</taxon>
    </lineage>
</organism>
<evidence type="ECO:0000313" key="1">
    <source>
        <dbReference type="EMBL" id="ATP10844.1"/>
    </source>
</evidence>
<dbReference type="InterPro" id="IPR021675">
    <property type="entry name" value="DUF3261"/>
</dbReference>